<sequence>MGSKRLRGNLRKLCENSTPNLFYDYANLMLDKQLLLSDFRSRKIRFRPRSGEKQNKQLGHISTIFVPRVAKWLGK</sequence>
<dbReference type="Proteomes" id="UP000325315">
    <property type="component" value="Unassembled WGS sequence"/>
</dbReference>
<dbReference type="AlphaFoldDB" id="A0A5B6VBR6"/>
<comment type="caution">
    <text evidence="1">The sequence shown here is derived from an EMBL/GenBank/DDBJ whole genome shotgun (WGS) entry which is preliminary data.</text>
</comment>
<evidence type="ECO:0000313" key="2">
    <source>
        <dbReference type="Proteomes" id="UP000325315"/>
    </source>
</evidence>
<gene>
    <name evidence="1" type="ORF">EPI10_001552</name>
</gene>
<proteinExistence type="predicted"/>
<accession>A0A5B6VBR6</accession>
<name>A0A5B6VBR6_9ROSI</name>
<evidence type="ECO:0000313" key="1">
    <source>
        <dbReference type="EMBL" id="KAA3466461.1"/>
    </source>
</evidence>
<protein>
    <submittedName>
        <fullName evidence="1">Uncharacterized protein</fullName>
    </submittedName>
</protein>
<dbReference type="EMBL" id="SMMG02000007">
    <property type="protein sequence ID" value="KAA3466461.1"/>
    <property type="molecule type" value="Genomic_DNA"/>
</dbReference>
<keyword evidence="2" id="KW-1185">Reference proteome</keyword>
<organism evidence="1 2">
    <name type="scientific">Gossypium australe</name>
    <dbReference type="NCBI Taxonomy" id="47621"/>
    <lineage>
        <taxon>Eukaryota</taxon>
        <taxon>Viridiplantae</taxon>
        <taxon>Streptophyta</taxon>
        <taxon>Embryophyta</taxon>
        <taxon>Tracheophyta</taxon>
        <taxon>Spermatophyta</taxon>
        <taxon>Magnoliopsida</taxon>
        <taxon>eudicotyledons</taxon>
        <taxon>Gunneridae</taxon>
        <taxon>Pentapetalae</taxon>
        <taxon>rosids</taxon>
        <taxon>malvids</taxon>
        <taxon>Malvales</taxon>
        <taxon>Malvaceae</taxon>
        <taxon>Malvoideae</taxon>
        <taxon>Gossypium</taxon>
    </lineage>
</organism>
<reference evidence="2" key="1">
    <citation type="journal article" date="2019" name="Plant Biotechnol. J.">
        <title>Genome sequencing of the Australian wild diploid species Gossypium australe highlights disease resistance and delayed gland morphogenesis.</title>
        <authorList>
            <person name="Cai Y."/>
            <person name="Cai X."/>
            <person name="Wang Q."/>
            <person name="Wang P."/>
            <person name="Zhang Y."/>
            <person name="Cai C."/>
            <person name="Xu Y."/>
            <person name="Wang K."/>
            <person name="Zhou Z."/>
            <person name="Wang C."/>
            <person name="Geng S."/>
            <person name="Li B."/>
            <person name="Dong Q."/>
            <person name="Hou Y."/>
            <person name="Wang H."/>
            <person name="Ai P."/>
            <person name="Liu Z."/>
            <person name="Yi F."/>
            <person name="Sun M."/>
            <person name="An G."/>
            <person name="Cheng J."/>
            <person name="Zhang Y."/>
            <person name="Shi Q."/>
            <person name="Xie Y."/>
            <person name="Shi X."/>
            <person name="Chang Y."/>
            <person name="Huang F."/>
            <person name="Chen Y."/>
            <person name="Hong S."/>
            <person name="Mi L."/>
            <person name="Sun Q."/>
            <person name="Zhang L."/>
            <person name="Zhou B."/>
            <person name="Peng R."/>
            <person name="Zhang X."/>
            <person name="Liu F."/>
        </authorList>
    </citation>
    <scope>NUCLEOTIDE SEQUENCE [LARGE SCALE GENOMIC DNA]</scope>
    <source>
        <strain evidence="2">cv. PA1801</strain>
    </source>
</reference>